<name>A0ABQ4N5Z4_9BACL</name>
<evidence type="ECO:0000313" key="2">
    <source>
        <dbReference type="Proteomes" id="UP000680304"/>
    </source>
</evidence>
<protein>
    <submittedName>
        <fullName evidence="1">Uncharacterized protein</fullName>
    </submittedName>
</protein>
<evidence type="ECO:0000313" key="1">
    <source>
        <dbReference type="EMBL" id="GIQ63639.1"/>
    </source>
</evidence>
<proteinExistence type="predicted"/>
<gene>
    <name evidence="1" type="ORF">PACILC2_22070</name>
</gene>
<accession>A0ABQ4N5Z4</accession>
<dbReference type="Pfam" id="PF08890">
    <property type="entry name" value="Phage_TAC_5"/>
    <property type="match status" value="1"/>
</dbReference>
<dbReference type="Gene3D" id="3.30.2220.30">
    <property type="match status" value="1"/>
</dbReference>
<organism evidence="1 2">
    <name type="scientific">Paenibacillus cisolokensis</name>
    <dbReference type="NCBI Taxonomy" id="1658519"/>
    <lineage>
        <taxon>Bacteria</taxon>
        <taxon>Bacillati</taxon>
        <taxon>Bacillota</taxon>
        <taxon>Bacilli</taxon>
        <taxon>Bacillales</taxon>
        <taxon>Paenibacillaceae</taxon>
        <taxon>Paenibacillus</taxon>
    </lineage>
</organism>
<comment type="caution">
    <text evidence="1">The sequence shown here is derived from an EMBL/GenBank/DDBJ whole genome shotgun (WGS) entry which is preliminary data.</text>
</comment>
<sequence length="51" mass="5807">MPICKILWGDRRGGVAEKMLLAGEYATLIQKVQEINGFDKDLESRIEEVKN</sequence>
<reference evidence="1 2" key="1">
    <citation type="submission" date="2021-04" db="EMBL/GenBank/DDBJ databases">
        <title>Draft genome sequence of Paenibacillus cisolokensis, LC2-13A.</title>
        <authorList>
            <person name="Uke A."/>
            <person name="Chhe C."/>
            <person name="Baramee S."/>
            <person name="Kosugi A."/>
        </authorList>
    </citation>
    <scope>NUCLEOTIDE SEQUENCE [LARGE SCALE GENOMIC DNA]</scope>
    <source>
        <strain evidence="1 2">LC2-13A</strain>
    </source>
</reference>
<keyword evidence="2" id="KW-1185">Reference proteome</keyword>
<dbReference type="EMBL" id="BOVJ01000067">
    <property type="protein sequence ID" value="GIQ63639.1"/>
    <property type="molecule type" value="Genomic_DNA"/>
</dbReference>
<dbReference type="InterPro" id="IPR038559">
    <property type="entry name" value="XkdN-like_sf"/>
</dbReference>
<dbReference type="InterPro" id="IPR014986">
    <property type="entry name" value="XkdN-like"/>
</dbReference>
<dbReference type="Proteomes" id="UP000680304">
    <property type="component" value="Unassembled WGS sequence"/>
</dbReference>